<reference evidence="2" key="1">
    <citation type="submission" date="2018-06" db="EMBL/GenBank/DDBJ databases">
        <authorList>
            <person name="Zhirakovskaya E."/>
        </authorList>
    </citation>
    <scope>NUCLEOTIDE SEQUENCE</scope>
</reference>
<dbReference type="AlphaFoldDB" id="A0A3B0ZZ06"/>
<dbReference type="InterPro" id="IPR029024">
    <property type="entry name" value="TerB-like"/>
</dbReference>
<dbReference type="Gene3D" id="1.10.3680.10">
    <property type="entry name" value="TerB-like"/>
    <property type="match status" value="1"/>
</dbReference>
<sequence>MIDRIRQFFETHLSPDSASGDNQEHRLRLACAALLIEVSRADYEVSAEEIAAVSQAVHKTFGLSAAETAELIQLAEEEADGATSYHEFTSLINASYSKEQKIQLLERLWEVVFADAEMEKYEEHLVRKLADLLYVPHNQFIATKLRAQARLIG</sequence>
<proteinExistence type="predicted"/>
<evidence type="ECO:0000313" key="2">
    <source>
        <dbReference type="EMBL" id="VAW98815.1"/>
    </source>
</evidence>
<feature type="domain" description="Co-chaperone DjlA N-terminal" evidence="1">
    <location>
        <begin position="28"/>
        <end position="144"/>
    </location>
</feature>
<evidence type="ECO:0000259" key="1">
    <source>
        <dbReference type="Pfam" id="PF05099"/>
    </source>
</evidence>
<protein>
    <recommendedName>
        <fullName evidence="1">Co-chaperone DjlA N-terminal domain-containing protein</fullName>
    </recommendedName>
</protein>
<dbReference type="Pfam" id="PF05099">
    <property type="entry name" value="TerB"/>
    <property type="match status" value="1"/>
</dbReference>
<accession>A0A3B0ZZ06</accession>
<dbReference type="EMBL" id="UOFU01000154">
    <property type="protein sequence ID" value="VAW98815.1"/>
    <property type="molecule type" value="Genomic_DNA"/>
</dbReference>
<dbReference type="InterPro" id="IPR007791">
    <property type="entry name" value="DjlA_N"/>
</dbReference>
<name>A0A3B0ZZ06_9ZZZZ</name>
<gene>
    <name evidence="2" type="ORF">MNBD_GAMMA20-2292</name>
</gene>
<dbReference type="SUPFAM" id="SSF158682">
    <property type="entry name" value="TerB-like"/>
    <property type="match status" value="1"/>
</dbReference>
<dbReference type="CDD" id="cd07313">
    <property type="entry name" value="terB_like_2"/>
    <property type="match status" value="1"/>
</dbReference>
<organism evidence="2">
    <name type="scientific">hydrothermal vent metagenome</name>
    <dbReference type="NCBI Taxonomy" id="652676"/>
    <lineage>
        <taxon>unclassified sequences</taxon>
        <taxon>metagenomes</taxon>
        <taxon>ecological metagenomes</taxon>
    </lineage>
</organism>